<dbReference type="EMBL" id="BJWL01000001">
    <property type="protein sequence ID" value="GFY80982.1"/>
    <property type="molecule type" value="Genomic_DNA"/>
</dbReference>
<dbReference type="InterPro" id="IPR025724">
    <property type="entry name" value="GAG-pre-integrase_dom"/>
</dbReference>
<evidence type="ECO:0000313" key="6">
    <source>
        <dbReference type="Proteomes" id="UP000585474"/>
    </source>
</evidence>
<proteinExistence type="predicted"/>
<evidence type="ECO:0000256" key="3">
    <source>
        <dbReference type="SAM" id="MobiDB-lite"/>
    </source>
</evidence>
<dbReference type="GO" id="GO:0016787">
    <property type="term" value="F:hydrolase activity"/>
    <property type="evidence" value="ECO:0007669"/>
    <property type="project" value="UniProtKB-KW"/>
</dbReference>
<keyword evidence="1" id="KW-0479">Metal-binding</keyword>
<dbReference type="Pfam" id="PF07727">
    <property type="entry name" value="RVT_2"/>
    <property type="match status" value="1"/>
</dbReference>
<protein>
    <recommendedName>
        <fullName evidence="4">Integrase catalytic domain-containing protein</fullName>
    </recommendedName>
</protein>
<dbReference type="InterPro" id="IPR013103">
    <property type="entry name" value="RVT_2"/>
</dbReference>
<dbReference type="SUPFAM" id="SSF53098">
    <property type="entry name" value="Ribonuclease H-like"/>
    <property type="match status" value="1"/>
</dbReference>
<keyword evidence="2" id="KW-0378">Hydrolase</keyword>
<dbReference type="InterPro" id="IPR012337">
    <property type="entry name" value="RNaseH-like_sf"/>
</dbReference>
<dbReference type="PANTHER" id="PTHR42648:SF18">
    <property type="entry name" value="RETROTRANSPOSON, UNCLASSIFIED-LIKE PROTEIN"/>
    <property type="match status" value="1"/>
</dbReference>
<name>A0A7J0E3Y2_9ERIC</name>
<dbReference type="CDD" id="cd09272">
    <property type="entry name" value="RNase_HI_RT_Ty1"/>
    <property type="match status" value="1"/>
</dbReference>
<accession>A0A7J0E3Y2</accession>
<dbReference type="Pfam" id="PF25597">
    <property type="entry name" value="SH3_retrovirus"/>
    <property type="match status" value="1"/>
</dbReference>
<dbReference type="GO" id="GO:0046872">
    <property type="term" value="F:metal ion binding"/>
    <property type="evidence" value="ECO:0007669"/>
    <property type="project" value="UniProtKB-KW"/>
</dbReference>
<dbReference type="Pfam" id="PF13976">
    <property type="entry name" value="gag_pre-integrs"/>
    <property type="match status" value="1"/>
</dbReference>
<dbReference type="Proteomes" id="UP000585474">
    <property type="component" value="Unassembled WGS sequence"/>
</dbReference>
<dbReference type="OrthoDB" id="2013098at2759"/>
<gene>
    <name evidence="5" type="ORF">Acr_01g0007910</name>
</gene>
<dbReference type="Pfam" id="PF00665">
    <property type="entry name" value="rve"/>
    <property type="match status" value="1"/>
</dbReference>
<evidence type="ECO:0000259" key="4">
    <source>
        <dbReference type="PROSITE" id="PS50994"/>
    </source>
</evidence>
<reference evidence="5 6" key="1">
    <citation type="submission" date="2019-07" db="EMBL/GenBank/DDBJ databases">
        <title>De Novo Assembly of kiwifruit Actinidia rufa.</title>
        <authorList>
            <person name="Sugita-Konishi S."/>
            <person name="Sato K."/>
            <person name="Mori E."/>
            <person name="Abe Y."/>
            <person name="Kisaki G."/>
            <person name="Hamano K."/>
            <person name="Suezawa K."/>
            <person name="Otani M."/>
            <person name="Fukuda T."/>
            <person name="Manabe T."/>
            <person name="Gomi K."/>
            <person name="Tabuchi M."/>
            <person name="Akimitsu K."/>
            <person name="Kataoka I."/>
        </authorList>
    </citation>
    <scope>NUCLEOTIDE SEQUENCE [LARGE SCALE GENOMIC DNA]</scope>
    <source>
        <strain evidence="6">cv. Fuchu</strain>
    </source>
</reference>
<dbReference type="InterPro" id="IPR057670">
    <property type="entry name" value="SH3_retrovirus"/>
</dbReference>
<comment type="caution">
    <text evidence="5">The sequence shown here is derived from an EMBL/GenBank/DDBJ whole genome shotgun (WGS) entry which is preliminary data.</text>
</comment>
<sequence length="964" mass="109725">MSSKFVYVVCSIEESHDIDKMSIDELQGSLLLHEQRMNAPPPVEEQALKVVTHGESYTWRDSSRGRGWSGGKGRGRGRNDQSSFSPGRGRKQSVLIQSKYQIQTNDQTCFYNKMQDSTWLWHFRYGHLNFGGLKTLQQKNMVTGLPQIHFPSQICAECVVGKQHRDPFPKGKAWRAVQPLQLVHSDICGPITPTSNSDKRYFITFIDDYSRKTWVYFLQEKSEAFAAFKCFKALVEKASGKVIKILRTDRGGEFNSHEFVNFCETQGIKKQLTTTYTPQQNGIAKRKNRTILNMVRIMLTTTNIPKSFWPEAVNWSIHVLNRSPTFAVTNMTPEEAWVGRTPTVDHFRIFGCIAYAHIPDEKRKKLDNKGEKCILLGVSEQSKAYSTEHKQIPLALEETGEEKENGQQMQTLSPLIASSSNSYNSEQPSSPSNEEVQGAREVQRTRKRPAWMTDYVSGDELSDDDSLAHFALYVDCDPVTFQDAVKELQWQKAMDEEISSIEKNNTWELSELPKGHKSIGYKQEFGVDYKEVFAPVARLDHDSIGVIYGCPKLLALSSVRCKVGIFAWRIGRRVYIDQPPGYVRNGHENQVYRLKKALYGLKQAPRAWYSRIDAYFAKKGFLKCPYEPTLYTKLGDDMKMLVVCLYVDDLIYTGNDRAMFDDFKKSMMDEFDMIDLGLMHYFLGIEVVQSSVGIFISQKKYVWEILDRFEMKDCNSVCTPVEVGLKLTKNGEGKKVDATLYKQIVGSLMYATSTRPDIMHAVSLISRYMENPTESHLLVAKRIFRYLKGTTDLGILYKRGECSSLIGFSDSDYAGDLDDRKSTSGYAFMMSSGAVSWSSKKQPIVTLSTTEAEFVAAASGSCQAIWLRRLLEILHNHQQGPTLIYCDNVSTIKLSRNPVLHGRSKHIDVRYHFLRDLCKDGIIDLVFCESENQIADILTKPLKPVMFLKLRRLIGVCSKKDAEV</sequence>
<evidence type="ECO:0000313" key="5">
    <source>
        <dbReference type="EMBL" id="GFY80982.1"/>
    </source>
</evidence>
<keyword evidence="6" id="KW-1185">Reference proteome</keyword>
<dbReference type="SUPFAM" id="SSF56672">
    <property type="entry name" value="DNA/RNA polymerases"/>
    <property type="match status" value="1"/>
</dbReference>
<dbReference type="PANTHER" id="PTHR42648">
    <property type="entry name" value="TRANSPOSASE, PUTATIVE-RELATED"/>
    <property type="match status" value="1"/>
</dbReference>
<dbReference type="Gene3D" id="3.30.420.10">
    <property type="entry name" value="Ribonuclease H-like superfamily/Ribonuclease H"/>
    <property type="match status" value="1"/>
</dbReference>
<dbReference type="InterPro" id="IPR039537">
    <property type="entry name" value="Retrotran_Ty1/copia-like"/>
</dbReference>
<dbReference type="PROSITE" id="PS50994">
    <property type="entry name" value="INTEGRASE"/>
    <property type="match status" value="1"/>
</dbReference>
<dbReference type="GO" id="GO:0003676">
    <property type="term" value="F:nucleic acid binding"/>
    <property type="evidence" value="ECO:0007669"/>
    <property type="project" value="InterPro"/>
</dbReference>
<evidence type="ECO:0000256" key="2">
    <source>
        <dbReference type="ARBA" id="ARBA00022801"/>
    </source>
</evidence>
<dbReference type="InterPro" id="IPR036397">
    <property type="entry name" value="RNaseH_sf"/>
</dbReference>
<dbReference type="AlphaFoldDB" id="A0A7J0E3Y2"/>
<feature type="domain" description="Integrase catalytic" evidence="4">
    <location>
        <begin position="175"/>
        <end position="341"/>
    </location>
</feature>
<feature type="region of interest" description="Disordered" evidence="3">
    <location>
        <begin position="61"/>
        <end position="92"/>
    </location>
</feature>
<feature type="compositionally biased region" description="Low complexity" evidence="3">
    <location>
        <begin position="418"/>
        <end position="435"/>
    </location>
</feature>
<organism evidence="5 6">
    <name type="scientific">Actinidia rufa</name>
    <dbReference type="NCBI Taxonomy" id="165716"/>
    <lineage>
        <taxon>Eukaryota</taxon>
        <taxon>Viridiplantae</taxon>
        <taxon>Streptophyta</taxon>
        <taxon>Embryophyta</taxon>
        <taxon>Tracheophyta</taxon>
        <taxon>Spermatophyta</taxon>
        <taxon>Magnoliopsida</taxon>
        <taxon>eudicotyledons</taxon>
        <taxon>Gunneridae</taxon>
        <taxon>Pentapetalae</taxon>
        <taxon>asterids</taxon>
        <taxon>Ericales</taxon>
        <taxon>Actinidiaceae</taxon>
        <taxon>Actinidia</taxon>
    </lineage>
</organism>
<dbReference type="InterPro" id="IPR001584">
    <property type="entry name" value="Integrase_cat-core"/>
</dbReference>
<dbReference type="InterPro" id="IPR043502">
    <property type="entry name" value="DNA/RNA_pol_sf"/>
</dbReference>
<evidence type="ECO:0000256" key="1">
    <source>
        <dbReference type="ARBA" id="ARBA00022723"/>
    </source>
</evidence>
<dbReference type="GO" id="GO:0015074">
    <property type="term" value="P:DNA integration"/>
    <property type="evidence" value="ECO:0007669"/>
    <property type="project" value="InterPro"/>
</dbReference>
<feature type="region of interest" description="Disordered" evidence="3">
    <location>
        <begin position="418"/>
        <end position="445"/>
    </location>
</feature>